<dbReference type="GO" id="GO:0006208">
    <property type="term" value="P:pyrimidine nucleobase catabolic process"/>
    <property type="evidence" value="ECO:0007669"/>
    <property type="project" value="TreeGrafter"/>
</dbReference>
<dbReference type="Gene3D" id="2.30.110.10">
    <property type="entry name" value="Electron Transport, Fmn-binding Protein, Chain A"/>
    <property type="match status" value="1"/>
</dbReference>
<comment type="caution">
    <text evidence="3">The sequence shown here is derived from an EMBL/GenBank/DDBJ whole genome shotgun (WGS) entry which is preliminary data.</text>
</comment>
<keyword evidence="4" id="KW-1185">Reference proteome</keyword>
<evidence type="ECO:0000313" key="3">
    <source>
        <dbReference type="EMBL" id="TNC26510.1"/>
    </source>
</evidence>
<dbReference type="SMART" id="SM00903">
    <property type="entry name" value="Flavin_Reduct"/>
    <property type="match status" value="1"/>
</dbReference>
<evidence type="ECO:0000259" key="2">
    <source>
        <dbReference type="SMART" id="SM00903"/>
    </source>
</evidence>
<keyword evidence="1" id="KW-0560">Oxidoreductase</keyword>
<evidence type="ECO:0000313" key="4">
    <source>
        <dbReference type="Proteomes" id="UP000305546"/>
    </source>
</evidence>
<protein>
    <submittedName>
        <fullName evidence="3">Flavin reductase family protein</fullName>
    </submittedName>
</protein>
<sequence>MGLHPVEAGPGAFKAALGSLAASVTVITLSGAGRPLGMTATAFSSVSLDPLLILVCVNRSTRSYEHIAAAGRFGVNILGSAAREISDHCARPGADKALRPEWLAPEDGWRSPALAGALAFLDCAIERDVHAGTHAVLIGAVDGIGLGATHEPLLHFRGTYRQLRARNHHPRPRPLPITLEEPA</sequence>
<dbReference type="PANTHER" id="PTHR30466:SF1">
    <property type="entry name" value="FMN REDUCTASE (NADH) RUTF"/>
    <property type="match status" value="1"/>
</dbReference>
<dbReference type="GO" id="GO:0042602">
    <property type="term" value="F:riboflavin reductase (NADPH) activity"/>
    <property type="evidence" value="ECO:0007669"/>
    <property type="project" value="TreeGrafter"/>
</dbReference>
<dbReference type="RefSeq" id="WP_139096799.1">
    <property type="nucleotide sequence ID" value="NZ_VDFW01000008.1"/>
</dbReference>
<reference evidence="3 4" key="1">
    <citation type="submission" date="2019-06" db="EMBL/GenBank/DDBJ databases">
        <title>Amycolatopsis alkalitolerans sp. nov., isolated from Gastrodia elata Blume.</title>
        <authorList>
            <person name="Narsing Rao M.P."/>
            <person name="Li W.J."/>
        </authorList>
    </citation>
    <scope>NUCLEOTIDE SEQUENCE [LARGE SCALE GENOMIC DNA]</scope>
    <source>
        <strain evidence="3 4">SYSUP0005</strain>
    </source>
</reference>
<organism evidence="3 4">
    <name type="scientific">Amycolatopsis alkalitolerans</name>
    <dbReference type="NCBI Taxonomy" id="2547244"/>
    <lineage>
        <taxon>Bacteria</taxon>
        <taxon>Bacillati</taxon>
        <taxon>Actinomycetota</taxon>
        <taxon>Actinomycetes</taxon>
        <taxon>Pseudonocardiales</taxon>
        <taxon>Pseudonocardiaceae</taxon>
        <taxon>Amycolatopsis</taxon>
    </lineage>
</organism>
<feature type="domain" description="Flavin reductase like" evidence="2">
    <location>
        <begin position="17"/>
        <end position="162"/>
    </location>
</feature>
<dbReference type="AlphaFoldDB" id="A0A5C4M2V1"/>
<evidence type="ECO:0000256" key="1">
    <source>
        <dbReference type="ARBA" id="ARBA00023002"/>
    </source>
</evidence>
<dbReference type="PANTHER" id="PTHR30466">
    <property type="entry name" value="FLAVIN REDUCTASE"/>
    <property type="match status" value="1"/>
</dbReference>
<dbReference type="SUPFAM" id="SSF50475">
    <property type="entry name" value="FMN-binding split barrel"/>
    <property type="match status" value="1"/>
</dbReference>
<dbReference type="Proteomes" id="UP000305546">
    <property type="component" value="Unassembled WGS sequence"/>
</dbReference>
<name>A0A5C4M2V1_9PSEU</name>
<dbReference type="InterPro" id="IPR002563">
    <property type="entry name" value="Flavin_Rdtase-like_dom"/>
</dbReference>
<dbReference type="InterPro" id="IPR050268">
    <property type="entry name" value="NADH-dep_flavin_reductase"/>
</dbReference>
<dbReference type="GO" id="GO:0010181">
    <property type="term" value="F:FMN binding"/>
    <property type="evidence" value="ECO:0007669"/>
    <property type="project" value="InterPro"/>
</dbReference>
<dbReference type="Pfam" id="PF01613">
    <property type="entry name" value="Flavin_Reduct"/>
    <property type="match status" value="1"/>
</dbReference>
<gene>
    <name evidence="3" type="ORF">FG385_12215</name>
</gene>
<dbReference type="InterPro" id="IPR012349">
    <property type="entry name" value="Split_barrel_FMN-bd"/>
</dbReference>
<proteinExistence type="predicted"/>
<accession>A0A5C4M2V1</accession>
<dbReference type="OrthoDB" id="9792858at2"/>
<dbReference type="EMBL" id="VDFW01000008">
    <property type="protein sequence ID" value="TNC26510.1"/>
    <property type="molecule type" value="Genomic_DNA"/>
</dbReference>